<dbReference type="EMBL" id="QWGR01000001">
    <property type="protein sequence ID" value="RIJ50490.1"/>
    <property type="molecule type" value="Genomic_DNA"/>
</dbReference>
<sequence length="959" mass="112001">MKTGDSFSKNDIEKTSLNFSELRNKGIEYLQELGGDIWTDYNLHDPGLTILEQLCYGLTDIGYRTAYPLEDLLVKNKDLPIDARANAFFSPSDIFSSHPVTNTDLRKLIIDRFDEVQNVWISRLKNEGFHEEISGLSRIEVLPKLRFIRKLSADQHAREDFINRLKKFLNANRNMGEYFSEVCLLQPRPVEIKCNIHLPEQNDIEQTLSQLFLSLFEYIYVPVRFRTPDEMLSENQTIEEMFAGPRLIKGFLPDEPAKERIRVLDVDILQRLFSKADGVVKCEVKSIVCGDTESQKMTIDPDHFFHLLKDTGQYDSNARFDYLYSQLKVFINEKEINLLHKDVINNLLFEKWSKKYRAYSMGDQKEKTFNEKLEKTYRDPGNYHSLQRHFPLIYNIGPEGLADSEPEEKKAKASQLKAFLMLFEHHLGGHLSQLANLNHFFDIDFSSPNEPAFRNEWINSVPNWATLFPDHQLPASQTESQEAYLKKKNAVYDHMLARFGEELSEVPWKISARLHLLRNEKEYLLAVIRHKSLFLKNVDRLGYNRSKGESIGAPEVPGENEIAGLEEIICLKSGIPLRNKPIVKKLSEQPATLLAPGEHYHNIEQLHHNYRPVRLTELPEFSENENVNLSPSFLGGIEIKLLFRETVNPQNYRISRKTSDDQNKIQVIFRKETRKWVRLYEGKNEADALRFVAQSINYFTELNHHAEGFYLLDHILLLDMLADSQFGFSFKSEYGDNFFGTMADESWSQTESERQNSLQEFFLCAPDADNYRFENKQWLLQNNEGKVIATSAPLPDTENPVVDRQVEKAKNYIRFFSSPEEKNGAERYAEMEKIRLMGSIAGRNFGQRRLVFQRRLSNGQIINEDFFDFQVSFLFPDWPARFQEARFRDFITELIRERIPSHIKNNILWIDRNQMQNFESVYQKWKDAKARQKEQSDKHHLAKLAFDVYTEIQTLKAAK</sequence>
<name>A0A399T203_9BACT</name>
<proteinExistence type="predicted"/>
<protein>
    <submittedName>
        <fullName evidence="1">Uncharacterized protein</fullName>
    </submittedName>
</protein>
<dbReference type="RefSeq" id="WP_119435960.1">
    <property type="nucleotide sequence ID" value="NZ_QWGR01000001.1"/>
</dbReference>
<gene>
    <name evidence="1" type="ORF">D1614_00715</name>
</gene>
<dbReference type="AlphaFoldDB" id="A0A399T203"/>
<keyword evidence="2" id="KW-1185">Reference proteome</keyword>
<dbReference type="OrthoDB" id="8263000at2"/>
<organism evidence="1 2">
    <name type="scientific">Maribellus luteus</name>
    <dbReference type="NCBI Taxonomy" id="2305463"/>
    <lineage>
        <taxon>Bacteria</taxon>
        <taxon>Pseudomonadati</taxon>
        <taxon>Bacteroidota</taxon>
        <taxon>Bacteroidia</taxon>
        <taxon>Marinilabiliales</taxon>
        <taxon>Prolixibacteraceae</taxon>
        <taxon>Maribellus</taxon>
    </lineage>
</organism>
<comment type="caution">
    <text evidence="1">The sequence shown here is derived from an EMBL/GenBank/DDBJ whole genome shotgun (WGS) entry which is preliminary data.</text>
</comment>
<evidence type="ECO:0000313" key="1">
    <source>
        <dbReference type="EMBL" id="RIJ50490.1"/>
    </source>
</evidence>
<evidence type="ECO:0000313" key="2">
    <source>
        <dbReference type="Proteomes" id="UP000265926"/>
    </source>
</evidence>
<reference evidence="1 2" key="1">
    <citation type="submission" date="2018-08" db="EMBL/GenBank/DDBJ databases">
        <title>Pallidiluteibacterium maritimus gen. nov., sp. nov., isolated from coastal sediment.</title>
        <authorList>
            <person name="Zhou L.Y."/>
        </authorList>
    </citation>
    <scope>NUCLEOTIDE SEQUENCE [LARGE SCALE GENOMIC DNA]</scope>
    <source>
        <strain evidence="1 2">XSD2</strain>
    </source>
</reference>
<accession>A0A399T203</accession>
<dbReference type="Proteomes" id="UP000265926">
    <property type="component" value="Unassembled WGS sequence"/>
</dbReference>